<proteinExistence type="predicted"/>
<evidence type="ECO:0000313" key="2">
    <source>
        <dbReference type="EMBL" id="CZT12824.1"/>
    </source>
</evidence>
<organism evidence="2 3">
    <name type="scientific">Rhynchosporium graminicola</name>
    <dbReference type="NCBI Taxonomy" id="2792576"/>
    <lineage>
        <taxon>Eukaryota</taxon>
        <taxon>Fungi</taxon>
        <taxon>Dikarya</taxon>
        <taxon>Ascomycota</taxon>
        <taxon>Pezizomycotina</taxon>
        <taxon>Leotiomycetes</taxon>
        <taxon>Helotiales</taxon>
        <taxon>Ploettnerulaceae</taxon>
        <taxon>Rhynchosporium</taxon>
    </lineage>
</organism>
<evidence type="ECO:0000256" key="1">
    <source>
        <dbReference type="SAM" id="MobiDB-lite"/>
    </source>
</evidence>
<gene>
    <name evidence="2" type="ORF">RCO7_10360</name>
</gene>
<dbReference type="AlphaFoldDB" id="A0A1E1LQS9"/>
<dbReference type="Proteomes" id="UP000178129">
    <property type="component" value="Unassembled WGS sequence"/>
</dbReference>
<comment type="caution">
    <text evidence="2">The sequence shown here is derived from an EMBL/GenBank/DDBJ whole genome shotgun (WGS) entry which is preliminary data.</text>
</comment>
<evidence type="ECO:0008006" key="4">
    <source>
        <dbReference type="Google" id="ProtNLM"/>
    </source>
</evidence>
<reference evidence="3" key="1">
    <citation type="submission" date="2016-03" db="EMBL/GenBank/DDBJ databases">
        <authorList>
            <person name="Ploux O."/>
        </authorList>
    </citation>
    <scope>NUCLEOTIDE SEQUENCE [LARGE SCALE GENOMIC DNA]</scope>
    <source>
        <strain evidence="3">UK7</strain>
    </source>
</reference>
<dbReference type="EMBL" id="FJUW01000076">
    <property type="protein sequence ID" value="CZT12824.1"/>
    <property type="molecule type" value="Genomic_DNA"/>
</dbReference>
<accession>A0A1E1LQS9</accession>
<evidence type="ECO:0000313" key="3">
    <source>
        <dbReference type="Proteomes" id="UP000178129"/>
    </source>
</evidence>
<sequence length="266" mass="29418">MVTQVSAGLVALQLTLMILVLGFTAPNSVFRPAGLPLISVCTYLELPFVRKISNNLLRAFVGAAGVYVNILYIDTVLLNKWSFENKGPASALGGLEPVPKSRRRQKSNAHSPHESNAERLLFGAEISLQSRFPTTKWPIKNIPPFRTQDPAYKPTKSEFLQGSLIKLALYVFLLDLTSLAPKSDNAVNFGDSRIPFFSRASIITRDELITRIAGILGYWTVQYIIIQTIYASFAIVAVTFDITAAASWPPVFGSVSDSYSIRRFWG</sequence>
<feature type="region of interest" description="Disordered" evidence="1">
    <location>
        <begin position="94"/>
        <end position="115"/>
    </location>
</feature>
<name>A0A1E1LQS9_9HELO</name>
<keyword evidence="3" id="KW-1185">Reference proteome</keyword>
<protein>
    <recommendedName>
        <fullName evidence="4">Wax synthase domain-containing protein</fullName>
    </recommendedName>
</protein>
<dbReference type="InParanoid" id="A0A1E1LQS9"/>